<dbReference type="SUPFAM" id="SSF49503">
    <property type="entry name" value="Cupredoxins"/>
    <property type="match status" value="1"/>
</dbReference>
<keyword evidence="2" id="KW-1003">Cell membrane</keyword>
<dbReference type="GO" id="GO:0009055">
    <property type="term" value="F:electron transfer activity"/>
    <property type="evidence" value="ECO:0007669"/>
    <property type="project" value="InterPro"/>
</dbReference>
<keyword evidence="8" id="KW-0449">Lipoprotein</keyword>
<reference evidence="13" key="1">
    <citation type="journal article" date="2014" name="Science">
        <title>The coffee genome provides insight into the convergent evolution of caffeine biosynthesis.</title>
        <authorList>
            <person name="Denoeud F."/>
            <person name="Carretero-Paulet L."/>
            <person name="Dereeper A."/>
            <person name="Droc G."/>
            <person name="Guyot R."/>
            <person name="Pietrella M."/>
            <person name="Zheng C."/>
            <person name="Alberti A."/>
            <person name="Anthony F."/>
            <person name="Aprea G."/>
            <person name="Aury J.M."/>
            <person name="Bento P."/>
            <person name="Bernard M."/>
            <person name="Bocs S."/>
            <person name="Campa C."/>
            <person name="Cenci A."/>
            <person name="Combes M.C."/>
            <person name="Crouzillat D."/>
            <person name="Da Silva C."/>
            <person name="Daddiego L."/>
            <person name="De Bellis F."/>
            <person name="Dussert S."/>
            <person name="Garsmeur O."/>
            <person name="Gayraud T."/>
            <person name="Guignon V."/>
            <person name="Jahn K."/>
            <person name="Jamilloux V."/>
            <person name="Joet T."/>
            <person name="Labadie K."/>
            <person name="Lan T."/>
            <person name="Leclercq J."/>
            <person name="Lepelley M."/>
            <person name="Leroy T."/>
            <person name="Li L.T."/>
            <person name="Librado P."/>
            <person name="Lopez L."/>
            <person name="Munoz A."/>
            <person name="Noel B."/>
            <person name="Pallavicini A."/>
            <person name="Perrotta G."/>
            <person name="Poncet V."/>
            <person name="Pot D."/>
            <person name="Priyono X."/>
            <person name="Rigoreau M."/>
            <person name="Rouard M."/>
            <person name="Rozas J."/>
            <person name="Tranchant-Dubreuil C."/>
            <person name="VanBuren R."/>
            <person name="Zhang Q."/>
            <person name="Andrade A.C."/>
            <person name="Argout X."/>
            <person name="Bertrand B."/>
            <person name="de Kochko A."/>
            <person name="Graziosi G."/>
            <person name="Henry R.J."/>
            <person name="Jayarama X."/>
            <person name="Ming R."/>
            <person name="Nagai C."/>
            <person name="Rounsley S."/>
            <person name="Sankoff D."/>
            <person name="Giuliano G."/>
            <person name="Albert V.A."/>
            <person name="Wincker P."/>
            <person name="Lashermes P."/>
        </authorList>
    </citation>
    <scope>NUCLEOTIDE SEQUENCE [LARGE SCALE GENOMIC DNA]</scope>
    <source>
        <strain evidence="13">cv. DH200-94</strain>
    </source>
</reference>
<evidence type="ECO:0000256" key="6">
    <source>
        <dbReference type="ARBA" id="ARBA00023157"/>
    </source>
</evidence>
<evidence type="ECO:0000256" key="7">
    <source>
        <dbReference type="ARBA" id="ARBA00023180"/>
    </source>
</evidence>
<dbReference type="Gene3D" id="2.60.40.420">
    <property type="entry name" value="Cupredoxins - blue copper proteins"/>
    <property type="match status" value="1"/>
</dbReference>
<evidence type="ECO:0000256" key="2">
    <source>
        <dbReference type="ARBA" id="ARBA00022475"/>
    </source>
</evidence>
<dbReference type="InterPro" id="IPR039391">
    <property type="entry name" value="Phytocyanin-like"/>
</dbReference>
<dbReference type="InParanoid" id="A0A068V813"/>
<evidence type="ECO:0000313" key="12">
    <source>
        <dbReference type="EMBL" id="CDP16639.1"/>
    </source>
</evidence>
<keyword evidence="6" id="KW-1015">Disulfide bond</keyword>
<evidence type="ECO:0000313" key="13">
    <source>
        <dbReference type="Proteomes" id="UP000295252"/>
    </source>
</evidence>
<comment type="similarity">
    <text evidence="9">Belongs to the early nodulin-like (ENODL) family.</text>
</comment>
<organism evidence="12 13">
    <name type="scientific">Coffea canephora</name>
    <name type="common">Robusta coffee</name>
    <dbReference type="NCBI Taxonomy" id="49390"/>
    <lineage>
        <taxon>Eukaryota</taxon>
        <taxon>Viridiplantae</taxon>
        <taxon>Streptophyta</taxon>
        <taxon>Embryophyta</taxon>
        <taxon>Tracheophyta</taxon>
        <taxon>Spermatophyta</taxon>
        <taxon>Magnoliopsida</taxon>
        <taxon>eudicotyledons</taxon>
        <taxon>Gunneridae</taxon>
        <taxon>Pentapetalae</taxon>
        <taxon>asterids</taxon>
        <taxon>lamiids</taxon>
        <taxon>Gentianales</taxon>
        <taxon>Rubiaceae</taxon>
        <taxon>Ixoroideae</taxon>
        <taxon>Gardenieae complex</taxon>
        <taxon>Bertiereae - Coffeeae clade</taxon>
        <taxon>Coffeeae</taxon>
        <taxon>Coffea</taxon>
    </lineage>
</organism>
<evidence type="ECO:0000256" key="3">
    <source>
        <dbReference type="ARBA" id="ARBA00022622"/>
    </source>
</evidence>
<proteinExistence type="inferred from homology"/>
<evidence type="ECO:0000256" key="10">
    <source>
        <dbReference type="SAM" id="SignalP"/>
    </source>
</evidence>
<dbReference type="AlphaFoldDB" id="A0A068V813"/>
<dbReference type="OMA" id="ASAMRFK"/>
<evidence type="ECO:0000256" key="5">
    <source>
        <dbReference type="ARBA" id="ARBA00023136"/>
    </source>
</evidence>
<dbReference type="OrthoDB" id="959565at2759"/>
<dbReference type="EMBL" id="HG739219">
    <property type="protein sequence ID" value="CDP16639.1"/>
    <property type="molecule type" value="Genomic_DNA"/>
</dbReference>
<dbReference type="STRING" id="49390.A0A068V813"/>
<dbReference type="GO" id="GO:0005886">
    <property type="term" value="C:plasma membrane"/>
    <property type="evidence" value="ECO:0007669"/>
    <property type="project" value="UniProtKB-SubCell"/>
</dbReference>
<name>A0A068V813_COFCA</name>
<gene>
    <name evidence="12" type="ORF">GSCOC_T00019093001</name>
</gene>
<dbReference type="FunFam" id="2.60.40.420:FF:000010">
    <property type="entry name" value="Early nodulin-like protein 1"/>
    <property type="match status" value="1"/>
</dbReference>
<keyword evidence="13" id="KW-1185">Reference proteome</keyword>
<keyword evidence="7" id="KW-0325">Glycoprotein</keyword>
<dbReference type="PROSITE" id="PS51485">
    <property type="entry name" value="PHYTOCYANIN"/>
    <property type="match status" value="1"/>
</dbReference>
<sequence>MASHSSFSSTRTHTILVIFISSLQLSSVSSFEYQVGDEIGWVVPHANQTKFYNDWASEKRFKVGDTIRFKYRKDSVMEVSETDYKKCTSRRPNFFSNTGNTVFTLDRSGYFYFISGASGHCDKGQQMVVKVMSLDDHNSSPTSSSSASASVALICHRHHHLLFTIPTFHFLLHLASRIGIF</sequence>
<evidence type="ECO:0000259" key="11">
    <source>
        <dbReference type="PROSITE" id="PS51485"/>
    </source>
</evidence>
<dbReference type="InterPro" id="IPR003245">
    <property type="entry name" value="Phytocyanin_dom"/>
</dbReference>
<dbReference type="Proteomes" id="UP000295252">
    <property type="component" value="Chromosome IX"/>
</dbReference>
<dbReference type="Pfam" id="PF02298">
    <property type="entry name" value="Cu_bind_like"/>
    <property type="match status" value="1"/>
</dbReference>
<evidence type="ECO:0000256" key="4">
    <source>
        <dbReference type="ARBA" id="ARBA00022729"/>
    </source>
</evidence>
<evidence type="ECO:0000256" key="1">
    <source>
        <dbReference type="ARBA" id="ARBA00004609"/>
    </source>
</evidence>
<comment type="subcellular location">
    <subcellularLocation>
        <location evidence="1">Cell membrane</location>
        <topology evidence="1">Lipid-anchor</topology>
        <topology evidence="1">GPI-anchor</topology>
    </subcellularLocation>
</comment>
<dbReference type="InterPro" id="IPR041846">
    <property type="entry name" value="ENL_dom"/>
</dbReference>
<dbReference type="InterPro" id="IPR008972">
    <property type="entry name" value="Cupredoxin"/>
</dbReference>
<dbReference type="Gramene" id="CDP16639">
    <property type="protein sequence ID" value="CDP16639"/>
    <property type="gene ID" value="GSCOC_T00019093001"/>
</dbReference>
<feature type="domain" description="Phytocyanin" evidence="11">
    <location>
        <begin position="31"/>
        <end position="133"/>
    </location>
</feature>
<protein>
    <recommendedName>
        <fullName evidence="11">Phytocyanin domain-containing protein</fullName>
    </recommendedName>
</protein>
<dbReference type="PhylomeDB" id="A0A068V813"/>
<dbReference type="CDD" id="cd11019">
    <property type="entry name" value="OsENODL1_like"/>
    <property type="match status" value="1"/>
</dbReference>
<dbReference type="GO" id="GO:0098552">
    <property type="term" value="C:side of membrane"/>
    <property type="evidence" value="ECO:0007669"/>
    <property type="project" value="UniProtKB-KW"/>
</dbReference>
<feature type="signal peptide" evidence="10">
    <location>
        <begin position="1"/>
        <end position="30"/>
    </location>
</feature>
<dbReference type="PANTHER" id="PTHR33021:SF49">
    <property type="entry name" value="EARLY NODULIN-LIKE PROTEIN 21"/>
    <property type="match status" value="1"/>
</dbReference>
<accession>A0A068V813</accession>
<keyword evidence="3" id="KW-0336">GPI-anchor</keyword>
<evidence type="ECO:0000256" key="8">
    <source>
        <dbReference type="ARBA" id="ARBA00023288"/>
    </source>
</evidence>
<feature type="chain" id="PRO_5001658331" description="Phytocyanin domain-containing protein" evidence="10">
    <location>
        <begin position="31"/>
        <end position="181"/>
    </location>
</feature>
<dbReference type="PANTHER" id="PTHR33021">
    <property type="entry name" value="BLUE COPPER PROTEIN"/>
    <property type="match status" value="1"/>
</dbReference>
<keyword evidence="4 10" id="KW-0732">Signal</keyword>
<evidence type="ECO:0000256" key="9">
    <source>
        <dbReference type="ARBA" id="ARBA00035011"/>
    </source>
</evidence>
<keyword evidence="5" id="KW-0472">Membrane</keyword>